<dbReference type="InterPro" id="IPR036264">
    <property type="entry name" value="Bact_exopeptidase_dim_dom"/>
</dbReference>
<gene>
    <name evidence="11" type="primary">pepT</name>
    <name evidence="11" type="ORF">EWU20_06325</name>
</gene>
<feature type="binding site" evidence="9">
    <location>
        <position position="89"/>
    </location>
    <ligand>
        <name>Zn(2+)</name>
        <dbReference type="ChEBI" id="CHEBI:29105"/>
        <label>1</label>
    </ligand>
</feature>
<dbReference type="Gene3D" id="3.30.70.360">
    <property type="match status" value="1"/>
</dbReference>
<dbReference type="InterPro" id="IPR001261">
    <property type="entry name" value="ArgE/DapE_CS"/>
</dbReference>
<dbReference type="InterPro" id="IPR010161">
    <property type="entry name" value="Peptidase_M20B"/>
</dbReference>
<proteinExistence type="inferred from homology"/>
<evidence type="ECO:0000256" key="9">
    <source>
        <dbReference type="PIRSR" id="PIRSR037215-2"/>
    </source>
</evidence>
<name>A0A4Q9BAY1_9BACT</name>
<evidence type="ECO:0000256" key="5">
    <source>
        <dbReference type="ARBA" id="ARBA00022833"/>
    </source>
</evidence>
<dbReference type="GO" id="GO:0008237">
    <property type="term" value="F:metallopeptidase activity"/>
    <property type="evidence" value="ECO:0007669"/>
    <property type="project" value="UniProtKB-KW"/>
</dbReference>
<keyword evidence="4 11" id="KW-0378">Hydrolase</keyword>
<dbReference type="GO" id="GO:0006518">
    <property type="term" value="P:peptide metabolic process"/>
    <property type="evidence" value="ECO:0007669"/>
    <property type="project" value="InterPro"/>
</dbReference>
<keyword evidence="3 9" id="KW-0479">Metal-binding</keyword>
<dbReference type="GO" id="GO:0045148">
    <property type="term" value="F:tripeptide aminopeptidase activity"/>
    <property type="evidence" value="ECO:0007669"/>
    <property type="project" value="UniProtKB-UniRule"/>
</dbReference>
<evidence type="ECO:0000259" key="10">
    <source>
        <dbReference type="Pfam" id="PF07687"/>
    </source>
</evidence>
<feature type="domain" description="Peptidase M20 dimerisation" evidence="10">
    <location>
        <begin position="219"/>
        <end position="303"/>
    </location>
</feature>
<comment type="caution">
    <text evidence="11">The sequence shown here is derived from an EMBL/GenBank/DDBJ whole genome shotgun (WGS) entry which is preliminary data.</text>
</comment>
<organism evidence="11 12">
    <name type="scientific">Aquirufa antheringensis</name>
    <dbReference type="NCBI Taxonomy" id="2516559"/>
    <lineage>
        <taxon>Bacteria</taxon>
        <taxon>Pseudomonadati</taxon>
        <taxon>Bacteroidota</taxon>
        <taxon>Cytophagia</taxon>
        <taxon>Cytophagales</taxon>
        <taxon>Flectobacillaceae</taxon>
        <taxon>Aquirufa</taxon>
    </lineage>
</organism>
<feature type="binding site" evidence="9">
    <location>
        <position position="152"/>
    </location>
    <ligand>
        <name>Zn(2+)</name>
        <dbReference type="ChEBI" id="CHEBI:29105"/>
        <label>2</label>
    </ligand>
</feature>
<dbReference type="AlphaFoldDB" id="A0A4Q9BAY1"/>
<dbReference type="EC" id="3.4.11.4" evidence="7"/>
<dbReference type="Pfam" id="PF07687">
    <property type="entry name" value="M20_dimer"/>
    <property type="match status" value="1"/>
</dbReference>
<dbReference type="OrthoDB" id="9804934at2"/>
<dbReference type="Pfam" id="PF01546">
    <property type="entry name" value="Peptidase_M20"/>
    <property type="match status" value="1"/>
</dbReference>
<comment type="similarity">
    <text evidence="1">Belongs to the peptidase M20B family.</text>
</comment>
<dbReference type="Gene3D" id="3.40.630.10">
    <property type="entry name" value="Zn peptidases"/>
    <property type="match status" value="1"/>
</dbReference>
<reference evidence="11 12" key="1">
    <citation type="submission" date="2019-02" db="EMBL/GenBank/DDBJ databases">
        <title>Genome of a new Bacteroidetes strain.</title>
        <authorList>
            <person name="Pitt A."/>
        </authorList>
    </citation>
    <scope>NUCLEOTIDE SEQUENCE [LARGE SCALE GENOMIC DNA]</scope>
    <source>
        <strain evidence="11 12">103A-SOEBACH</strain>
    </source>
</reference>
<keyword evidence="5 9" id="KW-0862">Zinc</keyword>
<dbReference type="GO" id="GO:0005829">
    <property type="term" value="C:cytosol"/>
    <property type="evidence" value="ECO:0007669"/>
    <property type="project" value="TreeGrafter"/>
</dbReference>
<dbReference type="SUPFAM" id="SSF55031">
    <property type="entry name" value="Bacterial exopeptidase dimerisation domain"/>
    <property type="match status" value="1"/>
</dbReference>
<dbReference type="NCBIfam" id="NF003976">
    <property type="entry name" value="PRK05469.1"/>
    <property type="match status" value="1"/>
</dbReference>
<dbReference type="EMBL" id="SEWY01000003">
    <property type="protein sequence ID" value="TBH72986.1"/>
    <property type="molecule type" value="Genomic_DNA"/>
</dbReference>
<dbReference type="Proteomes" id="UP000293583">
    <property type="component" value="Unassembled WGS sequence"/>
</dbReference>
<keyword evidence="2" id="KW-0645">Protease</keyword>
<dbReference type="PROSITE" id="PS00759">
    <property type="entry name" value="ARGE_DAPE_CPG2_2"/>
    <property type="match status" value="1"/>
</dbReference>
<dbReference type="InterPro" id="IPR011650">
    <property type="entry name" value="Peptidase_M20_dimer"/>
</dbReference>
<feature type="binding site" evidence="9">
    <location>
        <position position="152"/>
    </location>
    <ligand>
        <name>Zn(2+)</name>
        <dbReference type="ChEBI" id="CHEBI:29105"/>
        <label>1</label>
    </ligand>
</feature>
<comment type="cofactor">
    <cofactor evidence="9">
        <name>Zn(2+)</name>
        <dbReference type="ChEBI" id="CHEBI:29105"/>
    </cofactor>
    <text evidence="9">Binds 2 Zn(2+) ions per subunit.</text>
</comment>
<dbReference type="NCBIfam" id="TIGR01882">
    <property type="entry name" value="peptidase-T"/>
    <property type="match status" value="1"/>
</dbReference>
<feature type="binding site" evidence="9">
    <location>
        <position position="209"/>
    </location>
    <ligand>
        <name>Zn(2+)</name>
        <dbReference type="ChEBI" id="CHEBI:29105"/>
        <label>1</label>
    </ligand>
</feature>
<evidence type="ECO:0000313" key="12">
    <source>
        <dbReference type="Proteomes" id="UP000293583"/>
    </source>
</evidence>
<dbReference type="InterPro" id="IPR002933">
    <property type="entry name" value="Peptidase_M20"/>
</dbReference>
<sequence>MPQLSELIQKYAFTSKDRFLDYVQIDTQSDPHSSSSPTTEKQKNLGKVLIQELHSLGISNAHLDEFGYVYAHIASNVAHEVPGLCFCAHMDTSPDCSGENVKPKVHPYYHGQDLVLPDDPTVIIRLSEHPDLAEQIGNDIITASGTTLLGADNKAGVAEIMDVVAFYATHPEVPHGPITILFTPDEEVGRGTDHVDMEKINAQYGYTLDGEKRGHLENETFSADGFVVKIQGISQHPGFAKGRMESALKIAAEIVNTLPKDRLSPETTEGKEGFIHPTDIYGSVEEATIEFIIRDFDTEKLREYGFIIQQISEMVLRKYPNSTATYSQTEQYRNMNEILVDHPECIDLAMEAMRLAGLKAETTSIRGGTDGSRLTFMGLPCPNIFAGEHAFHSKQEWVSVQDMQKATETVLYLVDLFQNLKHKE</sequence>
<evidence type="ECO:0000313" key="11">
    <source>
        <dbReference type="EMBL" id="TBH72986.1"/>
    </source>
</evidence>
<evidence type="ECO:0000256" key="7">
    <source>
        <dbReference type="NCBIfam" id="TIGR01882"/>
    </source>
</evidence>
<accession>A0A4Q9BAY1</accession>
<evidence type="ECO:0000256" key="8">
    <source>
        <dbReference type="PIRSR" id="PIRSR037215-1"/>
    </source>
</evidence>
<dbReference type="SUPFAM" id="SSF53187">
    <property type="entry name" value="Zn-dependent exopeptidases"/>
    <property type="match status" value="1"/>
</dbReference>
<evidence type="ECO:0000256" key="3">
    <source>
        <dbReference type="ARBA" id="ARBA00022723"/>
    </source>
</evidence>
<dbReference type="GO" id="GO:0008270">
    <property type="term" value="F:zinc ion binding"/>
    <property type="evidence" value="ECO:0007669"/>
    <property type="project" value="InterPro"/>
</dbReference>
<evidence type="ECO:0000256" key="2">
    <source>
        <dbReference type="ARBA" id="ARBA00022670"/>
    </source>
</evidence>
<evidence type="ECO:0000256" key="6">
    <source>
        <dbReference type="ARBA" id="ARBA00023049"/>
    </source>
</evidence>
<dbReference type="PIRSF" id="PIRSF037215">
    <property type="entry name" value="Peptidase_M20B"/>
    <property type="match status" value="1"/>
</dbReference>
<protein>
    <recommendedName>
        <fullName evidence="7">Peptidase T</fullName>
        <ecNumber evidence="7">3.4.11.4</ecNumber>
    </recommendedName>
</protein>
<feature type="active site" evidence="8">
    <location>
        <position position="91"/>
    </location>
</feature>
<dbReference type="RefSeq" id="WP_130923151.1">
    <property type="nucleotide sequence ID" value="NZ_JAANOM010000001.1"/>
</dbReference>
<keyword evidence="11" id="KW-0031">Aminopeptidase</keyword>
<dbReference type="PANTHER" id="PTHR42994:SF1">
    <property type="entry name" value="PEPTIDASE T"/>
    <property type="match status" value="1"/>
</dbReference>
<dbReference type="NCBIfam" id="NF009920">
    <property type="entry name" value="PRK13381.1"/>
    <property type="match status" value="1"/>
</dbReference>
<evidence type="ECO:0000256" key="4">
    <source>
        <dbReference type="ARBA" id="ARBA00022801"/>
    </source>
</evidence>
<keyword evidence="6" id="KW-0482">Metalloprotease</keyword>
<dbReference type="GO" id="GO:0006508">
    <property type="term" value="P:proteolysis"/>
    <property type="evidence" value="ECO:0007669"/>
    <property type="project" value="UniProtKB-UniRule"/>
</dbReference>
<feature type="binding site" evidence="9">
    <location>
        <position position="187"/>
    </location>
    <ligand>
        <name>Zn(2+)</name>
        <dbReference type="ChEBI" id="CHEBI:29105"/>
        <label>2</label>
    </ligand>
</feature>
<feature type="binding site" evidence="9">
    <location>
        <position position="392"/>
    </location>
    <ligand>
        <name>Zn(2+)</name>
        <dbReference type="ChEBI" id="CHEBI:29105"/>
        <label>2</label>
    </ligand>
</feature>
<dbReference type="PANTHER" id="PTHR42994">
    <property type="entry name" value="PEPTIDASE T"/>
    <property type="match status" value="1"/>
</dbReference>
<feature type="active site" description="Proton acceptor" evidence="8">
    <location>
        <position position="186"/>
    </location>
</feature>
<keyword evidence="12" id="KW-1185">Reference proteome</keyword>
<evidence type="ECO:0000256" key="1">
    <source>
        <dbReference type="ARBA" id="ARBA00009692"/>
    </source>
</evidence>